<sequence length="67" mass="7498">MSSALSTQADEVCFALKTQETRRCLVDNILKFTAGTPLAADPYERRLLDQFVRGELTIDQVLAHLES</sequence>
<proteinExistence type="predicted"/>
<name>A0A927BAG2_9BACT</name>
<comment type="caution">
    <text evidence="1">The sequence shown here is derived from an EMBL/GenBank/DDBJ whole genome shotgun (WGS) entry which is preliminary data.</text>
</comment>
<dbReference type="EMBL" id="JACXAD010000001">
    <property type="protein sequence ID" value="MBD2766589.1"/>
    <property type="molecule type" value="Genomic_DNA"/>
</dbReference>
<dbReference type="AlphaFoldDB" id="A0A927BAG2"/>
<dbReference type="Proteomes" id="UP000612233">
    <property type="component" value="Unassembled WGS sequence"/>
</dbReference>
<gene>
    <name evidence="1" type="ORF">IC235_01625</name>
</gene>
<reference evidence="1" key="1">
    <citation type="submission" date="2020-09" db="EMBL/GenBank/DDBJ databases">
        <authorList>
            <person name="Kim M.K."/>
        </authorList>
    </citation>
    <scope>NUCLEOTIDE SEQUENCE</scope>
    <source>
        <strain evidence="1">BT664</strain>
    </source>
</reference>
<protein>
    <submittedName>
        <fullName evidence="1">Uncharacterized protein</fullName>
    </submittedName>
</protein>
<evidence type="ECO:0000313" key="2">
    <source>
        <dbReference type="Proteomes" id="UP000612233"/>
    </source>
</evidence>
<evidence type="ECO:0000313" key="1">
    <source>
        <dbReference type="EMBL" id="MBD2766589.1"/>
    </source>
</evidence>
<accession>A0A927BAG2</accession>
<keyword evidence="2" id="KW-1185">Reference proteome</keyword>
<dbReference type="RefSeq" id="WP_191003406.1">
    <property type="nucleotide sequence ID" value="NZ_JACXAD010000001.1"/>
</dbReference>
<organism evidence="1 2">
    <name type="scientific">Hymenobacter montanus</name>
    <dbReference type="NCBI Taxonomy" id="2771359"/>
    <lineage>
        <taxon>Bacteria</taxon>
        <taxon>Pseudomonadati</taxon>
        <taxon>Bacteroidota</taxon>
        <taxon>Cytophagia</taxon>
        <taxon>Cytophagales</taxon>
        <taxon>Hymenobacteraceae</taxon>
        <taxon>Hymenobacter</taxon>
    </lineage>
</organism>